<proteinExistence type="inferred from homology"/>
<dbReference type="Gene3D" id="2.40.50.140">
    <property type="entry name" value="Nucleic acid-binding proteins"/>
    <property type="match status" value="2"/>
</dbReference>
<evidence type="ECO:0000256" key="4">
    <source>
        <dbReference type="ARBA" id="ARBA00022490"/>
    </source>
</evidence>
<evidence type="ECO:0000259" key="10">
    <source>
        <dbReference type="SMART" id="SM00841"/>
    </source>
</evidence>
<dbReference type="InterPro" id="IPR008991">
    <property type="entry name" value="Translation_prot_SH3-like_sf"/>
</dbReference>
<sequence>MISTSEFKKGLKIEYKGEPYEIIDFQHVKMQQRAPIVRTKIKNLKTGRVLEENFPAGEKFEKPELEEKQMQYLYSQGDSYVFMDMETYEQISISKDKIGDALYYIKEEMIVDVIYYKGEVLIVEPPMFVELRVVDTEPAFKGDTASGGTKPARLETGLTVKVPFHIQTGDLLKIDTRTGEYIEKIKE</sequence>
<dbReference type="InterPro" id="IPR013852">
    <property type="entry name" value="Transl_elong_P/YeiP_CS"/>
</dbReference>
<comment type="pathway">
    <text evidence="2 7">Protein biosynthesis; polypeptide chain elongation.</text>
</comment>
<evidence type="ECO:0000256" key="6">
    <source>
        <dbReference type="ARBA" id="ARBA00022917"/>
    </source>
</evidence>
<accession>A0A2J6WIP9</accession>
<dbReference type="SMART" id="SM01185">
    <property type="entry name" value="EFP"/>
    <property type="match status" value="1"/>
</dbReference>
<evidence type="ECO:0000256" key="9">
    <source>
        <dbReference type="RuleBase" id="RU004389"/>
    </source>
</evidence>
<evidence type="ECO:0000256" key="1">
    <source>
        <dbReference type="ARBA" id="ARBA00004496"/>
    </source>
</evidence>
<dbReference type="Pfam" id="PF08207">
    <property type="entry name" value="EFP_N"/>
    <property type="match status" value="1"/>
</dbReference>
<dbReference type="NCBIfam" id="NF001810">
    <property type="entry name" value="PRK00529.1"/>
    <property type="match status" value="1"/>
</dbReference>
<comment type="subcellular location">
    <subcellularLocation>
        <location evidence="1 7">Cytoplasm</location>
    </subcellularLocation>
</comment>
<evidence type="ECO:0000313" key="13">
    <source>
        <dbReference type="Proteomes" id="UP000242288"/>
    </source>
</evidence>
<keyword evidence="4 7" id="KW-0963">Cytoplasm</keyword>
<evidence type="ECO:0000313" key="12">
    <source>
        <dbReference type="EMBL" id="PMP70217.1"/>
    </source>
</evidence>
<dbReference type="InterPro" id="IPR013185">
    <property type="entry name" value="Transl_elong_KOW-like"/>
</dbReference>
<dbReference type="InterPro" id="IPR014722">
    <property type="entry name" value="Rib_uL2_dom2"/>
</dbReference>
<dbReference type="FunFam" id="2.40.50.140:FF:000004">
    <property type="entry name" value="Elongation factor P"/>
    <property type="match status" value="1"/>
</dbReference>
<dbReference type="SMART" id="SM00841">
    <property type="entry name" value="Elong-fact-P_C"/>
    <property type="match status" value="1"/>
</dbReference>
<name>A0A2J6WIP9_9BACT</name>
<dbReference type="Proteomes" id="UP000242288">
    <property type="component" value="Unassembled WGS sequence"/>
</dbReference>
<dbReference type="InterPro" id="IPR015365">
    <property type="entry name" value="Elong-fact-P_C"/>
</dbReference>
<comment type="similarity">
    <text evidence="3 7 9">Belongs to the elongation factor P family.</text>
</comment>
<evidence type="ECO:0000256" key="2">
    <source>
        <dbReference type="ARBA" id="ARBA00004815"/>
    </source>
</evidence>
<dbReference type="Pfam" id="PF09285">
    <property type="entry name" value="Elong-fact-P_C"/>
    <property type="match status" value="1"/>
</dbReference>
<dbReference type="SUPFAM" id="SSF50249">
    <property type="entry name" value="Nucleic acid-binding proteins"/>
    <property type="match status" value="2"/>
</dbReference>
<feature type="domain" description="Translation elongation factor P/YeiP central" evidence="11">
    <location>
        <begin position="67"/>
        <end position="121"/>
    </location>
</feature>
<comment type="caution">
    <text evidence="12">The sequence shown here is derived from an EMBL/GenBank/DDBJ whole genome shotgun (WGS) entry which is preliminary data.</text>
</comment>
<comment type="function">
    <text evidence="7">Involved in peptide bond synthesis. Stimulates efficient translation and peptide-bond synthesis on native or reconstituted 70S ribosomes in vitro. Probably functions indirectly by altering the affinity of the ribosome for aminoacyl-tRNA, thus increasing their reactivity as acceptors for peptidyl transferase.</text>
</comment>
<dbReference type="PANTHER" id="PTHR30053:SF12">
    <property type="entry name" value="ELONGATION FACTOR P (EF-P) FAMILY PROTEIN"/>
    <property type="match status" value="1"/>
</dbReference>
<dbReference type="CDD" id="cd04470">
    <property type="entry name" value="S1_EF-P_repeat_1"/>
    <property type="match status" value="1"/>
</dbReference>
<dbReference type="CDD" id="cd05794">
    <property type="entry name" value="S1_EF-P_repeat_2"/>
    <property type="match status" value="1"/>
</dbReference>
<dbReference type="PANTHER" id="PTHR30053">
    <property type="entry name" value="ELONGATION FACTOR P"/>
    <property type="match status" value="1"/>
</dbReference>
<dbReference type="NCBIfam" id="TIGR00038">
    <property type="entry name" value="efp"/>
    <property type="match status" value="1"/>
</dbReference>
<dbReference type="Pfam" id="PF01132">
    <property type="entry name" value="EFP"/>
    <property type="match status" value="1"/>
</dbReference>
<dbReference type="PROSITE" id="PS01275">
    <property type="entry name" value="EFP"/>
    <property type="match status" value="1"/>
</dbReference>
<organism evidence="12 13">
    <name type="scientific">Thermodesulfovibrio aggregans</name>
    <dbReference type="NCBI Taxonomy" id="86166"/>
    <lineage>
        <taxon>Bacteria</taxon>
        <taxon>Pseudomonadati</taxon>
        <taxon>Nitrospirota</taxon>
        <taxon>Thermodesulfovibrionia</taxon>
        <taxon>Thermodesulfovibrionales</taxon>
        <taxon>Thermodesulfovibrionaceae</taxon>
        <taxon>Thermodesulfovibrio</taxon>
    </lineage>
</organism>
<evidence type="ECO:0000256" key="8">
    <source>
        <dbReference type="NCBIfam" id="TIGR00038"/>
    </source>
</evidence>
<dbReference type="FunFam" id="2.30.30.30:FF:000003">
    <property type="entry name" value="Elongation factor P"/>
    <property type="match status" value="1"/>
</dbReference>
<evidence type="ECO:0000256" key="5">
    <source>
        <dbReference type="ARBA" id="ARBA00022768"/>
    </source>
</evidence>
<dbReference type="AlphaFoldDB" id="A0A2J6WIP9"/>
<evidence type="ECO:0000256" key="7">
    <source>
        <dbReference type="HAMAP-Rule" id="MF_00141"/>
    </source>
</evidence>
<dbReference type="HAMAP" id="MF_00141">
    <property type="entry name" value="EF_P"/>
    <property type="match status" value="1"/>
</dbReference>
<dbReference type="InterPro" id="IPR011768">
    <property type="entry name" value="Transl_elongation_fac_P"/>
</dbReference>
<keyword evidence="6 7" id="KW-0648">Protein biosynthesis</keyword>
<protein>
    <recommendedName>
        <fullName evidence="7 8">Elongation factor P</fullName>
        <shortName evidence="7">EF-P</shortName>
    </recommendedName>
</protein>
<dbReference type="Gene3D" id="2.30.30.30">
    <property type="match status" value="1"/>
</dbReference>
<dbReference type="InterPro" id="IPR001059">
    <property type="entry name" value="Transl_elong_P/YeiP_cen"/>
</dbReference>
<reference evidence="12 13" key="1">
    <citation type="submission" date="2018-01" db="EMBL/GenBank/DDBJ databases">
        <title>Metagenomic assembled genomes from two thermal pools in the Uzon Caldera, Kamchatka, Russia.</title>
        <authorList>
            <person name="Wilkins L."/>
            <person name="Ettinger C."/>
        </authorList>
    </citation>
    <scope>NUCLEOTIDE SEQUENCE [LARGE SCALE GENOMIC DNA]</scope>
    <source>
        <strain evidence="12">ZAV-04</strain>
    </source>
</reference>
<evidence type="ECO:0000259" key="11">
    <source>
        <dbReference type="SMART" id="SM01185"/>
    </source>
</evidence>
<dbReference type="GO" id="GO:0005829">
    <property type="term" value="C:cytosol"/>
    <property type="evidence" value="ECO:0007669"/>
    <property type="project" value="UniProtKB-ARBA"/>
</dbReference>
<dbReference type="PIRSF" id="PIRSF005901">
    <property type="entry name" value="EF-P"/>
    <property type="match status" value="1"/>
</dbReference>
<dbReference type="GO" id="GO:0043043">
    <property type="term" value="P:peptide biosynthetic process"/>
    <property type="evidence" value="ECO:0007669"/>
    <property type="project" value="InterPro"/>
</dbReference>
<dbReference type="EMBL" id="PNIO01000045">
    <property type="protein sequence ID" value="PMP70217.1"/>
    <property type="molecule type" value="Genomic_DNA"/>
</dbReference>
<feature type="domain" description="Elongation factor P C-terminal" evidence="10">
    <location>
        <begin position="129"/>
        <end position="184"/>
    </location>
</feature>
<dbReference type="GO" id="GO:0003746">
    <property type="term" value="F:translation elongation factor activity"/>
    <property type="evidence" value="ECO:0007669"/>
    <property type="project" value="UniProtKB-UniRule"/>
</dbReference>
<gene>
    <name evidence="7 12" type="primary">efp</name>
    <name evidence="12" type="ORF">C0186_05300</name>
</gene>
<dbReference type="FunFam" id="2.40.50.140:FF:000009">
    <property type="entry name" value="Elongation factor P"/>
    <property type="match status" value="1"/>
</dbReference>
<dbReference type="SUPFAM" id="SSF50104">
    <property type="entry name" value="Translation proteins SH3-like domain"/>
    <property type="match status" value="1"/>
</dbReference>
<dbReference type="InterPro" id="IPR012340">
    <property type="entry name" value="NA-bd_OB-fold"/>
</dbReference>
<evidence type="ECO:0000256" key="3">
    <source>
        <dbReference type="ARBA" id="ARBA00009479"/>
    </source>
</evidence>
<keyword evidence="5 7" id="KW-0251">Elongation factor</keyword>
<dbReference type="UniPathway" id="UPA00345"/>
<dbReference type="InterPro" id="IPR020599">
    <property type="entry name" value="Transl_elong_fac_P/YeiP"/>
</dbReference>